<dbReference type="Proteomes" id="UP000811609">
    <property type="component" value="Chromosome 12"/>
</dbReference>
<protein>
    <recommendedName>
        <fullName evidence="9">Glycine-rich protein</fullName>
    </recommendedName>
</protein>
<keyword evidence="4" id="KW-0597">Phosphoprotein</keyword>
<proteinExistence type="inferred from homology"/>
<dbReference type="EMBL" id="CM031820">
    <property type="protein sequence ID" value="KAG6634241.1"/>
    <property type="molecule type" value="Genomic_DNA"/>
</dbReference>
<evidence type="ECO:0000313" key="7">
    <source>
        <dbReference type="EMBL" id="KAG6685259.1"/>
    </source>
</evidence>
<evidence type="ECO:0000256" key="4">
    <source>
        <dbReference type="ARBA" id="ARBA00022553"/>
    </source>
</evidence>
<dbReference type="EMBL" id="CM031836">
    <property type="protein sequence ID" value="KAG6685259.1"/>
    <property type="molecule type" value="Genomic_DNA"/>
</dbReference>
<dbReference type="GO" id="GO:0005737">
    <property type="term" value="C:cytoplasm"/>
    <property type="evidence" value="ECO:0007669"/>
    <property type="project" value="UniProtKB-SubCell"/>
</dbReference>
<feature type="region of interest" description="Disordered" evidence="5">
    <location>
        <begin position="194"/>
        <end position="245"/>
    </location>
</feature>
<dbReference type="Proteomes" id="UP000811246">
    <property type="component" value="Chromosome 12"/>
</dbReference>
<evidence type="ECO:0008006" key="9">
    <source>
        <dbReference type="Google" id="ProtNLM"/>
    </source>
</evidence>
<evidence type="ECO:0000256" key="3">
    <source>
        <dbReference type="ARBA" id="ARBA00022490"/>
    </source>
</evidence>
<dbReference type="EMBL" id="CM031820">
    <property type="protein sequence ID" value="KAG6634242.1"/>
    <property type="molecule type" value="Genomic_DNA"/>
</dbReference>
<accession>A0A8T1P010</accession>
<comment type="similarity">
    <text evidence="2">Belongs to the MLF family.</text>
</comment>
<evidence type="ECO:0000313" key="6">
    <source>
        <dbReference type="EMBL" id="KAG6634240.1"/>
    </source>
</evidence>
<evidence type="ECO:0000256" key="1">
    <source>
        <dbReference type="ARBA" id="ARBA00004496"/>
    </source>
</evidence>
<dbReference type="Pfam" id="PF10248">
    <property type="entry name" value="Mlf1IP"/>
    <property type="match status" value="1"/>
</dbReference>
<dbReference type="InterPro" id="IPR019376">
    <property type="entry name" value="Myeloid_leukemia_factor"/>
</dbReference>
<keyword evidence="8" id="KW-1185">Reference proteome</keyword>
<reference evidence="6" key="1">
    <citation type="submission" date="2020-12" db="EMBL/GenBank/DDBJ databases">
        <title>WGS assembly of Carya illinoinensis cv. Pawnee.</title>
        <authorList>
            <person name="Platts A."/>
            <person name="Shu S."/>
            <person name="Wright S."/>
            <person name="Barry K."/>
            <person name="Edger P."/>
            <person name="Pires J.C."/>
            <person name="Schmutz J."/>
        </authorList>
    </citation>
    <scope>NUCLEOTIDE SEQUENCE</scope>
    <source>
        <tissue evidence="6">Leaf</tissue>
    </source>
</reference>
<dbReference type="PANTHER" id="PTHR13105">
    <property type="entry name" value="MYELOID LEUKEMIA FACTOR"/>
    <property type="match status" value="1"/>
</dbReference>
<feature type="region of interest" description="Disordered" evidence="5">
    <location>
        <begin position="90"/>
        <end position="166"/>
    </location>
</feature>
<dbReference type="EMBL" id="CM031836">
    <property type="protein sequence ID" value="KAG6685261.1"/>
    <property type="molecule type" value="Genomic_DNA"/>
</dbReference>
<gene>
    <name evidence="6" type="ORF">CIPAW_12G104600</name>
    <name evidence="7" type="ORF">I3842_12G102900</name>
</gene>
<evidence type="ECO:0000256" key="5">
    <source>
        <dbReference type="SAM" id="MobiDB-lite"/>
    </source>
</evidence>
<reference evidence="7" key="2">
    <citation type="submission" date="2021-01" db="EMBL/GenBank/DDBJ databases">
        <authorList>
            <person name="Lovell J.T."/>
            <person name="Bentley N."/>
            <person name="Bhattarai G."/>
            <person name="Jenkins J.W."/>
            <person name="Sreedasyam A."/>
            <person name="Alarcon Y."/>
            <person name="Bock C."/>
            <person name="Boston L."/>
            <person name="Carlson J."/>
            <person name="Cervantes K."/>
            <person name="Clermont K."/>
            <person name="Krom N."/>
            <person name="Kubenka K."/>
            <person name="Mamidi S."/>
            <person name="Mattison C."/>
            <person name="Monteros M."/>
            <person name="Pisani C."/>
            <person name="Plott C."/>
            <person name="Rajasekar S."/>
            <person name="Rhein H.S."/>
            <person name="Rohla C."/>
            <person name="Song M."/>
            <person name="Hilaire R.S."/>
            <person name="Shu S."/>
            <person name="Wells L."/>
            <person name="Wang X."/>
            <person name="Webber J."/>
            <person name="Heerema R.J."/>
            <person name="Klein P."/>
            <person name="Conner P."/>
            <person name="Grauke L."/>
            <person name="Grimwood J."/>
            <person name="Schmutz J."/>
            <person name="Randall J.J."/>
        </authorList>
    </citation>
    <scope>NUCLEOTIDE SEQUENCE</scope>
    <source>
        <tissue evidence="7">Leaf</tissue>
    </source>
</reference>
<dbReference type="EMBL" id="CM031836">
    <property type="protein sequence ID" value="KAG6685260.1"/>
    <property type="molecule type" value="Genomic_DNA"/>
</dbReference>
<organism evidence="6 8">
    <name type="scientific">Carya illinoinensis</name>
    <name type="common">Pecan</name>
    <dbReference type="NCBI Taxonomy" id="32201"/>
    <lineage>
        <taxon>Eukaryota</taxon>
        <taxon>Viridiplantae</taxon>
        <taxon>Streptophyta</taxon>
        <taxon>Embryophyta</taxon>
        <taxon>Tracheophyta</taxon>
        <taxon>Spermatophyta</taxon>
        <taxon>Magnoliopsida</taxon>
        <taxon>eudicotyledons</taxon>
        <taxon>Gunneridae</taxon>
        <taxon>Pentapetalae</taxon>
        <taxon>rosids</taxon>
        <taxon>fabids</taxon>
        <taxon>Fagales</taxon>
        <taxon>Juglandaceae</taxon>
        <taxon>Carya</taxon>
    </lineage>
</organism>
<comment type="caution">
    <text evidence="6">The sequence shown here is derived from an EMBL/GenBank/DDBJ whole genome shotgun (WGS) entry which is preliminary data.</text>
</comment>
<keyword evidence="3" id="KW-0963">Cytoplasm</keyword>
<dbReference type="AlphaFoldDB" id="A0A8T1P010"/>
<comment type="subcellular location">
    <subcellularLocation>
        <location evidence="1">Cytoplasm</location>
    </subcellularLocation>
</comment>
<sequence length="352" mass="38715">MQGGRGRRDPFSDFGDPFANFGGFGGFGAHRSLLSGFLGGRDPFNDPFFTRPFGGMFESSFFGSSGHPFMNMHPPGLLDDPIGRPFMNMYPPGFLENQAPEPERPRGPIIEELNSEDEKEDTDKEKRENPRKHGRSSSAHYVEDPDDEVEEKKSKQVQYRNDYKLNDIMPQSRSSFTFGSSSVTYGGPNGAYYTSSNTRRMGSDGLSFEESKEANTVTGQAKHRVSRGIQNKGHSVSRKLNSDGKVDTMQTLHNLNEDELTGFEEAWKGNARKKMPGLPENYLSLEHMGAGGSGQNGQASTGGWALPSIEPAQPSVIPDGRNRAGYPGPDLSGWKKSDVGDPSRYSRGKGRN</sequence>
<feature type="region of interest" description="Disordered" evidence="5">
    <location>
        <begin position="283"/>
        <end position="352"/>
    </location>
</feature>
<dbReference type="EMBL" id="CM031820">
    <property type="protein sequence ID" value="KAG6634240.1"/>
    <property type="molecule type" value="Genomic_DNA"/>
</dbReference>
<evidence type="ECO:0000256" key="2">
    <source>
        <dbReference type="ARBA" id="ARBA00008332"/>
    </source>
</evidence>
<name>A0A8T1P010_CARIL</name>
<dbReference type="OrthoDB" id="8707547at2759"/>
<evidence type="ECO:0000313" key="8">
    <source>
        <dbReference type="Proteomes" id="UP000811609"/>
    </source>
</evidence>